<gene>
    <name evidence="1" type="ORF">ACFQ41_01625</name>
</gene>
<reference evidence="2" key="1">
    <citation type="journal article" date="2019" name="Int. J. Syst. Evol. Microbiol.">
        <title>The Global Catalogue of Microorganisms (GCM) 10K type strain sequencing project: providing services to taxonomists for standard genome sequencing and annotation.</title>
        <authorList>
            <consortium name="The Broad Institute Genomics Platform"/>
            <consortium name="The Broad Institute Genome Sequencing Center for Infectious Disease"/>
            <person name="Wu L."/>
            <person name="Ma J."/>
        </authorList>
    </citation>
    <scope>NUCLEOTIDE SEQUENCE [LARGE SCALE GENOMIC DNA]</scope>
    <source>
        <strain evidence="2">CCM 9110</strain>
    </source>
</reference>
<comment type="caution">
    <text evidence="1">The sequence shown here is derived from an EMBL/GenBank/DDBJ whole genome shotgun (WGS) entry which is preliminary data.</text>
</comment>
<proteinExistence type="predicted"/>
<evidence type="ECO:0000313" key="1">
    <source>
        <dbReference type="EMBL" id="MFD1398004.1"/>
    </source>
</evidence>
<keyword evidence="2" id="KW-1185">Reference proteome</keyword>
<dbReference type="RefSeq" id="WP_125579497.1">
    <property type="nucleotide sequence ID" value="NZ_BOLV01000006.1"/>
</dbReference>
<accession>A0ABW4BCF9</accession>
<dbReference type="Proteomes" id="UP001597199">
    <property type="component" value="Unassembled WGS sequence"/>
</dbReference>
<protein>
    <submittedName>
        <fullName evidence="1">Antitoxin</fullName>
    </submittedName>
</protein>
<dbReference type="InterPro" id="IPR013321">
    <property type="entry name" value="Arc_rbn_hlx_hlx"/>
</dbReference>
<sequence>MDAGDLIKLDQPLAELLDAYCRGNGVDEQTVVALALRRFLTDDDPALAALIAGYVKMGALNAQIANEFTVCESEALTESW</sequence>
<evidence type="ECO:0000313" key="2">
    <source>
        <dbReference type="Proteomes" id="UP001597199"/>
    </source>
</evidence>
<organism evidence="1 2">
    <name type="scientific">Lacticaseibacillus suilingensis</name>
    <dbReference type="NCBI Taxonomy" id="2799577"/>
    <lineage>
        <taxon>Bacteria</taxon>
        <taxon>Bacillati</taxon>
        <taxon>Bacillota</taxon>
        <taxon>Bacilli</taxon>
        <taxon>Lactobacillales</taxon>
        <taxon>Lactobacillaceae</taxon>
        <taxon>Lacticaseibacillus</taxon>
    </lineage>
</organism>
<dbReference type="Gene3D" id="1.10.1220.10">
    <property type="entry name" value="Met repressor-like"/>
    <property type="match status" value="1"/>
</dbReference>
<name>A0ABW4BCF9_9LACO</name>
<dbReference type="EMBL" id="JBHTOA010000015">
    <property type="protein sequence ID" value="MFD1398004.1"/>
    <property type="molecule type" value="Genomic_DNA"/>
</dbReference>